<dbReference type="Proteomes" id="UP000603434">
    <property type="component" value="Unassembled WGS sequence"/>
</dbReference>
<dbReference type="EMBL" id="JACNJH010000113">
    <property type="protein sequence ID" value="MBC8360907.1"/>
    <property type="molecule type" value="Genomic_DNA"/>
</dbReference>
<proteinExistence type="predicted"/>
<comment type="caution">
    <text evidence="1">The sequence shown here is derived from an EMBL/GenBank/DDBJ whole genome shotgun (WGS) entry which is preliminary data.</text>
</comment>
<organism evidence="1 2">
    <name type="scientific">Candidatus Desulfatibia profunda</name>
    <dbReference type="NCBI Taxonomy" id="2841695"/>
    <lineage>
        <taxon>Bacteria</taxon>
        <taxon>Pseudomonadati</taxon>
        <taxon>Thermodesulfobacteriota</taxon>
        <taxon>Desulfobacteria</taxon>
        <taxon>Desulfobacterales</taxon>
        <taxon>Desulfobacterales incertae sedis</taxon>
        <taxon>Candidatus Desulfatibia</taxon>
    </lineage>
</organism>
<evidence type="ECO:0000313" key="2">
    <source>
        <dbReference type="Proteomes" id="UP000603434"/>
    </source>
</evidence>
<name>A0A8J6TID4_9BACT</name>
<protein>
    <submittedName>
        <fullName evidence="1">Uncharacterized protein</fullName>
    </submittedName>
</protein>
<sequence length="139" mass="16341">MLKVKNERTGWRDLALSERHRKWGWDCPAIDLDFLFLEYDKGQPVAIVEYKHERAAPQYASHPTYQAMINLGTRAGIPVFCARYKSDFSSWIIISLNNYAHSWLPERTEMTEREWVTFLYKIRGYIPPEGLFEGALIKI</sequence>
<reference evidence="1 2" key="1">
    <citation type="submission" date="2020-08" db="EMBL/GenBank/DDBJ databases">
        <title>Bridging the membrane lipid divide: bacteria of the FCB group superphylum have the potential to synthesize archaeal ether lipids.</title>
        <authorList>
            <person name="Villanueva L."/>
            <person name="Von Meijenfeldt F.A.B."/>
            <person name="Westbye A.B."/>
            <person name="Yadav S."/>
            <person name="Hopmans E.C."/>
            <person name="Dutilh B.E."/>
            <person name="Sinninghe Damste J.S."/>
        </authorList>
    </citation>
    <scope>NUCLEOTIDE SEQUENCE [LARGE SCALE GENOMIC DNA]</scope>
    <source>
        <strain evidence="1">NIOZ-UU30</strain>
    </source>
</reference>
<dbReference type="AlphaFoldDB" id="A0A8J6TID4"/>
<accession>A0A8J6TID4</accession>
<evidence type="ECO:0000313" key="1">
    <source>
        <dbReference type="EMBL" id="MBC8360907.1"/>
    </source>
</evidence>
<gene>
    <name evidence="1" type="ORF">H8E23_05885</name>
</gene>